<dbReference type="Proteomes" id="UP000548423">
    <property type="component" value="Unassembled WGS sequence"/>
</dbReference>
<gene>
    <name evidence="2" type="ORF">F4694_000758</name>
</gene>
<reference evidence="3" key="1">
    <citation type="submission" date="2020-07" db="EMBL/GenBank/DDBJ databases">
        <authorList>
            <person name="Partida-Martinez L."/>
            <person name="Huntemann M."/>
            <person name="Clum A."/>
            <person name="Wang J."/>
            <person name="Palaniappan K."/>
            <person name="Ritter S."/>
            <person name="Chen I.-M."/>
            <person name="Stamatis D."/>
            <person name="Reddy T."/>
            <person name="O'Malley R."/>
            <person name="Daum C."/>
            <person name="Shapiro N."/>
            <person name="Ivanova N."/>
            <person name="Kyrpides N."/>
            <person name="Woyke T."/>
        </authorList>
    </citation>
    <scope>NUCLEOTIDE SEQUENCE [LARGE SCALE GENOMIC DNA]</scope>
    <source>
        <strain evidence="3">AT2.8</strain>
    </source>
</reference>
<keyword evidence="1" id="KW-0812">Transmembrane</keyword>
<accession>A0A852T9E9</accession>
<feature type="transmembrane region" description="Helical" evidence="1">
    <location>
        <begin position="6"/>
        <end position="29"/>
    </location>
</feature>
<reference evidence="3" key="2">
    <citation type="submission" date="2020-08" db="EMBL/GenBank/DDBJ databases">
        <title>The Agave Microbiome: Exploring the role of microbial communities in plant adaptations to desert environments.</title>
        <authorList>
            <person name="Partida-Martinez L.P."/>
        </authorList>
    </citation>
    <scope>NUCLEOTIDE SEQUENCE [LARGE SCALE GENOMIC DNA]</scope>
    <source>
        <strain evidence="3">AT2.8</strain>
    </source>
</reference>
<evidence type="ECO:0000256" key="1">
    <source>
        <dbReference type="SAM" id="Phobius"/>
    </source>
</evidence>
<dbReference type="AlphaFoldDB" id="A0A852T9E9"/>
<protein>
    <submittedName>
        <fullName evidence="2">H+/gluconate symporter-like permease</fullName>
    </submittedName>
</protein>
<keyword evidence="1" id="KW-0472">Membrane</keyword>
<keyword evidence="1" id="KW-1133">Transmembrane helix</keyword>
<name>A0A852T9E9_9BACI</name>
<sequence>MESISSLLYTIIVGGIFVFIFIYLYDLLFGEKQDKQIRKIHKYYRNENVQKVEMLEHQPKKFTLYQVKTAKETKRVKIKPGYKVIKMVAKKKEPSR</sequence>
<evidence type="ECO:0000313" key="2">
    <source>
        <dbReference type="EMBL" id="NYE04014.1"/>
    </source>
</evidence>
<organism evidence="2 3">
    <name type="scientific">Neobacillus niacini</name>
    <dbReference type="NCBI Taxonomy" id="86668"/>
    <lineage>
        <taxon>Bacteria</taxon>
        <taxon>Bacillati</taxon>
        <taxon>Bacillota</taxon>
        <taxon>Bacilli</taxon>
        <taxon>Bacillales</taxon>
        <taxon>Bacillaceae</taxon>
        <taxon>Neobacillus</taxon>
    </lineage>
</organism>
<comment type="caution">
    <text evidence="2">The sequence shown here is derived from an EMBL/GenBank/DDBJ whole genome shotgun (WGS) entry which is preliminary data.</text>
</comment>
<evidence type="ECO:0000313" key="3">
    <source>
        <dbReference type="Proteomes" id="UP000548423"/>
    </source>
</evidence>
<proteinExistence type="predicted"/>
<dbReference type="EMBL" id="JACCBX010000002">
    <property type="protein sequence ID" value="NYE04014.1"/>
    <property type="molecule type" value="Genomic_DNA"/>
</dbReference>